<evidence type="ECO:0000313" key="2">
    <source>
        <dbReference type="EMBL" id="KAF3488043.1"/>
    </source>
</evidence>
<feature type="region of interest" description="Disordered" evidence="1">
    <location>
        <begin position="57"/>
        <end position="77"/>
    </location>
</feature>
<reference evidence="2" key="1">
    <citation type="submission" date="2019-12" db="EMBL/GenBank/DDBJ databases">
        <title>Genome sequencing and annotation of Brassica cretica.</title>
        <authorList>
            <person name="Studholme D.J."/>
            <person name="Sarris P."/>
        </authorList>
    </citation>
    <scope>NUCLEOTIDE SEQUENCE</scope>
    <source>
        <strain evidence="2">PFS-109/04</strain>
        <tissue evidence="2">Leaf</tissue>
    </source>
</reference>
<name>A0A8S9MYQ7_BRACR</name>
<dbReference type="AlphaFoldDB" id="A0A8S9MYQ7"/>
<evidence type="ECO:0000256" key="1">
    <source>
        <dbReference type="SAM" id="MobiDB-lite"/>
    </source>
</evidence>
<dbReference type="Proteomes" id="UP000712600">
    <property type="component" value="Unassembled WGS sequence"/>
</dbReference>
<accession>A0A8S9MYQ7</accession>
<feature type="region of interest" description="Disordered" evidence="1">
    <location>
        <begin position="360"/>
        <end position="394"/>
    </location>
</feature>
<sequence length="656" mass="75416">MYSEGSSGSTGGAFQGIVHFCGLFSEELRRNACHFGAGYETEYSASIETHTATSIDGTHHKSIDIPKAESVDSSPGDWENDYYNPTMVVHTAIPTRDTLHTEEYDEDYKEERTTEYRGICAEEDRLLRHSSWQRNATVDREREEDYSIDSWADDRYHENYAVETSVHEPGEDEPHEGFTTEELLNHQKRSDTNSLFAEACGRGTCFYRLFTRENRPSIDINLPSSIEIRPKPPSTDPDGYARAMDGHALQISREDIADILQMANGADNLFMQQRNIPEHQQKVANKFYDTTEFGKHAYNCDGTRRFHWEEKDEYGVYIDDQGHAREMKLDGVYYQLNDSISWLTTCMEEMRQDISRIQTQHVAEATRPSSIDGHQPASIDDDQPHSYPMKSQPDSCTRAEIDQLIEVIYRTLETAEERLDRRCDDIYFPMDLTMSSLTFQTEAIQREIVEIQSQKDTHTCFCGGLDINFVVTVSDPNTSRVRARSLRSDQLVRWIQTQHVAEATRPSSIDGHQPASIDDDQPHSYPMKSQPDSCTRAEIDQLIEVIYRTLETAEERLDRRCDDIYFPMDLTMSSLTFQTEAIQREIVEIQSQKDTHTCFCGGLDINFVVTVSDPNTSRVRARSLRSDQLVRWLLRGNLVRVFLRFFVNVFSPQDSS</sequence>
<gene>
    <name evidence="2" type="ORF">F2Q69_00053315</name>
</gene>
<organism evidence="2 3">
    <name type="scientific">Brassica cretica</name>
    <name type="common">Mustard</name>
    <dbReference type="NCBI Taxonomy" id="69181"/>
    <lineage>
        <taxon>Eukaryota</taxon>
        <taxon>Viridiplantae</taxon>
        <taxon>Streptophyta</taxon>
        <taxon>Embryophyta</taxon>
        <taxon>Tracheophyta</taxon>
        <taxon>Spermatophyta</taxon>
        <taxon>Magnoliopsida</taxon>
        <taxon>eudicotyledons</taxon>
        <taxon>Gunneridae</taxon>
        <taxon>Pentapetalae</taxon>
        <taxon>rosids</taxon>
        <taxon>malvids</taxon>
        <taxon>Brassicales</taxon>
        <taxon>Brassicaceae</taxon>
        <taxon>Brassiceae</taxon>
        <taxon>Brassica</taxon>
    </lineage>
</organism>
<evidence type="ECO:0000313" key="3">
    <source>
        <dbReference type="Proteomes" id="UP000712600"/>
    </source>
</evidence>
<feature type="region of interest" description="Disordered" evidence="1">
    <location>
        <begin position="502"/>
        <end position="532"/>
    </location>
</feature>
<dbReference type="EMBL" id="QGKX02002183">
    <property type="protein sequence ID" value="KAF3488043.1"/>
    <property type="molecule type" value="Genomic_DNA"/>
</dbReference>
<feature type="compositionally biased region" description="Basic and acidic residues" evidence="1">
    <location>
        <begin position="57"/>
        <end position="70"/>
    </location>
</feature>
<proteinExistence type="predicted"/>
<comment type="caution">
    <text evidence="2">The sequence shown here is derived from an EMBL/GenBank/DDBJ whole genome shotgun (WGS) entry which is preliminary data.</text>
</comment>
<protein>
    <submittedName>
        <fullName evidence="2">Uncharacterized protein</fullName>
    </submittedName>
</protein>